<evidence type="ECO:0000256" key="1">
    <source>
        <dbReference type="SAM" id="MobiDB-lite"/>
    </source>
</evidence>
<dbReference type="Proteomes" id="UP000186817">
    <property type="component" value="Unassembled WGS sequence"/>
</dbReference>
<comment type="caution">
    <text evidence="4">The sequence shown here is derived from an EMBL/GenBank/DDBJ whole genome shotgun (WGS) entry which is preliminary data.</text>
</comment>
<feature type="domain" description="Reverse transcriptase Ty1/copia-type" evidence="2">
    <location>
        <begin position="363"/>
        <end position="559"/>
    </location>
</feature>
<dbReference type="AlphaFoldDB" id="A0A1Q9BWR5"/>
<feature type="region of interest" description="Disordered" evidence="1">
    <location>
        <begin position="87"/>
        <end position="113"/>
    </location>
</feature>
<evidence type="ECO:0000313" key="4">
    <source>
        <dbReference type="EMBL" id="OLP75092.1"/>
    </source>
</evidence>
<sequence>MNKAVQADRDVSAEELLSTAVSVFNQREIVRGFSPAQHILGVSPDTTGHYVPLASGPEAEPILNNSVEEFKREALLRAEAEKGLAEWNAQQRIQRESNKSKKQPGTNQGRFLGPARVLAMETRKEEDGQRRPAHSIWCVRGRSLIKCSPEQLRPASQREELVEALSEQDATPWTFTRLAEEVGGNQYQDISREVPSAEEWMRAQDPLQEPPPTRHRITTKRPVTEMSPVDEQMPDDLESGTSQPSTMRRTGPGEPQQGLHTQASHWWQEVRQSAWLAEHTSFWTDDASAVEVAIEMPESRRGLETMTKDLQNYFVGALKRKAIEVSERRLSPGDREKFQEAKGVEVKNFIAAQAFEILPEHLKPSKDQAVGIRWILTWKVKEDGSVKPKARAVLLGYQDPGYEHRATTAPVMTRQTRQLMLQLAANRRWRLMKGDVSGAFLQGREYPTTLFCVPCDEICQAMGIAPGTITRLRKACYGLVDAPLEWYKTVATFFASLNLERLWSDSCAWVWRKDGEVRGMISGHVDDFLFGGSEGDTEWQGILQKIREHFKWGDWDKDHKMLITRQEGETHFYAWVDAASQNRIDRVCRSPGAAETAAAVNGEDMLYYVRYQWSEMIYGRPHLRKPNASVTRVPGCVITDSRNVYDKLATAMFSINGAEKKANIELLGLKEAQEATGVILRWVHSEAQIANALTKAQNHKELELYYRMQHQWRIVEDEEMKSARKRKNEGLEPLQGPSKLGEANS</sequence>
<evidence type="ECO:0000313" key="3">
    <source>
        <dbReference type="EMBL" id="OLP75089.1"/>
    </source>
</evidence>
<evidence type="ECO:0000313" key="5">
    <source>
        <dbReference type="Proteomes" id="UP000186817"/>
    </source>
</evidence>
<feature type="compositionally biased region" description="Polar residues" evidence="1">
    <location>
        <begin position="239"/>
        <end position="248"/>
    </location>
</feature>
<accession>A0A1Q9BWR5</accession>
<evidence type="ECO:0000259" key="2">
    <source>
        <dbReference type="Pfam" id="PF07727"/>
    </source>
</evidence>
<organism evidence="4 5">
    <name type="scientific">Symbiodinium microadriaticum</name>
    <name type="common">Dinoflagellate</name>
    <name type="synonym">Zooxanthella microadriatica</name>
    <dbReference type="NCBI Taxonomy" id="2951"/>
    <lineage>
        <taxon>Eukaryota</taxon>
        <taxon>Sar</taxon>
        <taxon>Alveolata</taxon>
        <taxon>Dinophyceae</taxon>
        <taxon>Suessiales</taxon>
        <taxon>Symbiodiniaceae</taxon>
        <taxon>Symbiodinium</taxon>
    </lineage>
</organism>
<gene>
    <name evidence="4" type="ORF">AK812_SmicGene45174</name>
    <name evidence="3" type="ORF">AK812_SmicGene45177</name>
</gene>
<reference evidence="4 5" key="1">
    <citation type="submission" date="2016-02" db="EMBL/GenBank/DDBJ databases">
        <title>Genome analysis of coral dinoflagellate symbionts highlights evolutionary adaptations to a symbiotic lifestyle.</title>
        <authorList>
            <person name="Aranda M."/>
            <person name="Li Y."/>
            <person name="Liew Y.J."/>
            <person name="Baumgarten S."/>
            <person name="Simakov O."/>
            <person name="Wilson M."/>
            <person name="Piel J."/>
            <person name="Ashoor H."/>
            <person name="Bougouffa S."/>
            <person name="Bajic V.B."/>
            <person name="Ryu T."/>
            <person name="Ravasi T."/>
            <person name="Bayer T."/>
            <person name="Micklem G."/>
            <person name="Kim H."/>
            <person name="Bhak J."/>
            <person name="Lajeunesse T.C."/>
            <person name="Voolstra C.R."/>
        </authorList>
    </citation>
    <scope>NUCLEOTIDE SEQUENCE [LARGE SCALE GENOMIC DNA]</scope>
    <source>
        <strain evidence="4 5">CCMP2467</strain>
    </source>
</reference>
<feature type="region of interest" description="Disordered" evidence="1">
    <location>
        <begin position="721"/>
        <end position="745"/>
    </location>
</feature>
<dbReference type="Pfam" id="PF07727">
    <property type="entry name" value="RVT_2"/>
    <property type="match status" value="1"/>
</dbReference>
<protein>
    <submittedName>
        <fullName evidence="4">Retrovirus-related Pol polyprotein from transposon TNT 1-94</fullName>
    </submittedName>
</protein>
<dbReference type="EMBL" id="LSRX01002811">
    <property type="protein sequence ID" value="OLP75089.1"/>
    <property type="molecule type" value="Genomic_DNA"/>
</dbReference>
<dbReference type="OrthoDB" id="444652at2759"/>
<dbReference type="EMBL" id="LSRX01002810">
    <property type="protein sequence ID" value="OLP75092.1"/>
    <property type="molecule type" value="Genomic_DNA"/>
</dbReference>
<name>A0A1Q9BWR5_SYMMI</name>
<dbReference type="InterPro" id="IPR013103">
    <property type="entry name" value="RVT_2"/>
</dbReference>
<feature type="region of interest" description="Disordered" evidence="1">
    <location>
        <begin position="206"/>
        <end position="259"/>
    </location>
</feature>
<keyword evidence="5" id="KW-1185">Reference proteome</keyword>
<proteinExistence type="predicted"/>